<reference evidence="9 10" key="1">
    <citation type="submission" date="2018-07" db="EMBL/GenBank/DDBJ databases">
        <title>Genomic Encyclopedia of Type Strains, Phase IV (KMG-IV): sequencing the most valuable type-strain genomes for metagenomic binning, comparative biology and taxonomic classification.</title>
        <authorList>
            <person name="Goeker M."/>
        </authorList>
    </citation>
    <scope>NUCLEOTIDE SEQUENCE [LARGE SCALE GENOMIC DNA]</scope>
    <source>
        <strain evidence="9 10">DSM 14364</strain>
    </source>
</reference>
<dbReference type="Pfam" id="PF07536">
    <property type="entry name" value="HWE_HK"/>
    <property type="match status" value="1"/>
</dbReference>
<evidence type="ECO:0000256" key="7">
    <source>
        <dbReference type="ARBA" id="ARBA00022840"/>
    </source>
</evidence>
<evidence type="ECO:0000259" key="8">
    <source>
        <dbReference type="SMART" id="SM00911"/>
    </source>
</evidence>
<comment type="catalytic activity">
    <reaction evidence="1">
        <text>ATP + protein L-histidine = ADP + protein N-phospho-L-histidine.</text>
        <dbReference type="EC" id="2.7.13.3"/>
    </reaction>
</comment>
<dbReference type="PANTHER" id="PTHR41523:SF8">
    <property type="entry name" value="ETHYLENE RESPONSE SENSOR PROTEIN"/>
    <property type="match status" value="1"/>
</dbReference>
<dbReference type="GO" id="GO:0004673">
    <property type="term" value="F:protein histidine kinase activity"/>
    <property type="evidence" value="ECO:0007669"/>
    <property type="project" value="UniProtKB-EC"/>
</dbReference>
<dbReference type="InterPro" id="IPR036890">
    <property type="entry name" value="HATPase_C_sf"/>
</dbReference>
<dbReference type="RefSeq" id="WP_114771037.1">
    <property type="nucleotide sequence ID" value="NZ_QQBB01000006.1"/>
</dbReference>
<keyword evidence="3" id="KW-0597">Phosphoprotein</keyword>
<dbReference type="OrthoDB" id="341208at2"/>
<keyword evidence="5" id="KW-0547">Nucleotide-binding</keyword>
<dbReference type="PANTHER" id="PTHR41523">
    <property type="entry name" value="TWO-COMPONENT SYSTEM SENSOR PROTEIN"/>
    <property type="match status" value="1"/>
</dbReference>
<feature type="domain" description="Signal transduction histidine kinase HWE region" evidence="8">
    <location>
        <begin position="152"/>
        <end position="234"/>
    </location>
</feature>
<evidence type="ECO:0000256" key="5">
    <source>
        <dbReference type="ARBA" id="ARBA00022741"/>
    </source>
</evidence>
<evidence type="ECO:0000313" key="9">
    <source>
        <dbReference type="EMBL" id="RDI57800.1"/>
    </source>
</evidence>
<proteinExistence type="predicted"/>
<keyword evidence="4" id="KW-0808">Transferase</keyword>
<protein>
    <recommendedName>
        <fullName evidence="2">histidine kinase</fullName>
        <ecNumber evidence="2">2.7.13.3</ecNumber>
    </recommendedName>
</protein>
<dbReference type="InterPro" id="IPR011102">
    <property type="entry name" value="Sig_transdc_His_kinase_HWE"/>
</dbReference>
<dbReference type="Proteomes" id="UP000254925">
    <property type="component" value="Unassembled WGS sequence"/>
</dbReference>
<evidence type="ECO:0000313" key="10">
    <source>
        <dbReference type="Proteomes" id="UP000254925"/>
    </source>
</evidence>
<evidence type="ECO:0000256" key="4">
    <source>
        <dbReference type="ARBA" id="ARBA00022679"/>
    </source>
</evidence>
<gene>
    <name evidence="9" type="ORF">DES45_106112</name>
</gene>
<dbReference type="Gene3D" id="3.30.565.10">
    <property type="entry name" value="Histidine kinase-like ATPase, C-terminal domain"/>
    <property type="match status" value="1"/>
</dbReference>
<dbReference type="SUPFAM" id="SSF52172">
    <property type="entry name" value="CheY-like"/>
    <property type="match status" value="1"/>
</dbReference>
<keyword evidence="6 9" id="KW-0418">Kinase</keyword>
<evidence type="ECO:0000256" key="2">
    <source>
        <dbReference type="ARBA" id="ARBA00012438"/>
    </source>
</evidence>
<comment type="caution">
    <text evidence="9">The sequence shown here is derived from an EMBL/GenBank/DDBJ whole genome shotgun (WGS) entry which is preliminary data.</text>
</comment>
<dbReference type="SMART" id="SM00911">
    <property type="entry name" value="HWE_HK"/>
    <property type="match status" value="1"/>
</dbReference>
<dbReference type="GO" id="GO:0005524">
    <property type="term" value="F:ATP binding"/>
    <property type="evidence" value="ECO:0007669"/>
    <property type="project" value="UniProtKB-KW"/>
</dbReference>
<dbReference type="EMBL" id="QQBB01000006">
    <property type="protein sequence ID" value="RDI57800.1"/>
    <property type="molecule type" value="Genomic_DNA"/>
</dbReference>
<keyword evidence="10" id="KW-1185">Reference proteome</keyword>
<dbReference type="Gene3D" id="3.40.50.2300">
    <property type="match status" value="1"/>
</dbReference>
<evidence type="ECO:0000256" key="1">
    <source>
        <dbReference type="ARBA" id="ARBA00000085"/>
    </source>
</evidence>
<dbReference type="InterPro" id="IPR011006">
    <property type="entry name" value="CheY-like_superfamily"/>
</dbReference>
<sequence>MTQADEVSALILAPQGRDGMVAAAILGEVGIKGGICPNLEMLVAGLDAADCAVITEEALLSADRRELAVWVERQPPWSDFPFILLTNRGGSPVEHLTELLGNVTVLERPFHPAVLVNAVRSALRARQRQREVEAHLKERQRTHERQALLIRELHHRVKNTLATVQGLLGATARSTRSVDEFYHSFADRIVSLAKTHNLLTEDYWQTAPLIGMFRNELAHYDDGAMRRITLDGPPVELSADLAVPIGMAVHELTTNAAKHGALSAPGGQVSVAWKVRELETGRRLAISWVERGGPPVERPSRKGFGSTLLHRVLTHQCHATINMAYDPEGLSCHMDIPLVEERLVPEY</sequence>
<dbReference type="AlphaFoldDB" id="A0A370HJ61"/>
<keyword evidence="7" id="KW-0067">ATP-binding</keyword>
<dbReference type="EC" id="2.7.13.3" evidence="2"/>
<evidence type="ECO:0000256" key="3">
    <source>
        <dbReference type="ARBA" id="ARBA00022553"/>
    </source>
</evidence>
<name>A0A370HJ61_9HYPH</name>
<evidence type="ECO:0000256" key="6">
    <source>
        <dbReference type="ARBA" id="ARBA00022777"/>
    </source>
</evidence>
<accession>A0A370HJ61</accession>
<organism evidence="9 10">
    <name type="scientific">Microvirga subterranea</name>
    <dbReference type="NCBI Taxonomy" id="186651"/>
    <lineage>
        <taxon>Bacteria</taxon>
        <taxon>Pseudomonadati</taxon>
        <taxon>Pseudomonadota</taxon>
        <taxon>Alphaproteobacteria</taxon>
        <taxon>Hyphomicrobiales</taxon>
        <taxon>Methylobacteriaceae</taxon>
        <taxon>Microvirga</taxon>
    </lineage>
</organism>